<accession>A0ABS0CE11</accession>
<dbReference type="PROSITE" id="PS50995">
    <property type="entry name" value="HTH_MARR_2"/>
    <property type="match status" value="1"/>
</dbReference>
<protein>
    <submittedName>
        <fullName evidence="2">MarR family transcriptional regulator</fullName>
    </submittedName>
</protein>
<evidence type="ECO:0000259" key="1">
    <source>
        <dbReference type="PROSITE" id="PS50995"/>
    </source>
</evidence>
<dbReference type="InterPro" id="IPR036390">
    <property type="entry name" value="WH_DNA-bd_sf"/>
</dbReference>
<dbReference type="Gene3D" id="1.10.10.10">
    <property type="entry name" value="Winged helix-like DNA-binding domain superfamily/Winged helix DNA-binding domain"/>
    <property type="match status" value="1"/>
</dbReference>
<name>A0ABS0CE11_9NOCA</name>
<reference evidence="2 3" key="1">
    <citation type="submission" date="2020-10" db="EMBL/GenBank/DDBJ databases">
        <title>Identification of Nocardia species via Next-generation sequencing and recognition of intraspecies genetic diversity.</title>
        <authorList>
            <person name="Li P."/>
            <person name="Li P."/>
            <person name="Lu B."/>
        </authorList>
    </citation>
    <scope>NUCLEOTIDE SEQUENCE [LARGE SCALE GENOMIC DNA]</scope>
    <source>
        <strain evidence="2 3">N-11</strain>
    </source>
</reference>
<proteinExistence type="predicted"/>
<gene>
    <name evidence="2" type="ORF">IU470_26230</name>
</gene>
<dbReference type="RefSeq" id="WP_195035470.1">
    <property type="nucleotide sequence ID" value="NZ_JADLRE010000023.1"/>
</dbReference>
<dbReference type="InterPro" id="IPR000835">
    <property type="entry name" value="HTH_MarR-typ"/>
</dbReference>
<evidence type="ECO:0000313" key="3">
    <source>
        <dbReference type="Proteomes" id="UP000807309"/>
    </source>
</evidence>
<dbReference type="InterPro" id="IPR039422">
    <property type="entry name" value="MarR/SlyA-like"/>
</dbReference>
<comment type="caution">
    <text evidence="2">The sequence shown here is derived from an EMBL/GenBank/DDBJ whole genome shotgun (WGS) entry which is preliminary data.</text>
</comment>
<organism evidence="2 3">
    <name type="scientific">Nocardia abscessus</name>
    <dbReference type="NCBI Taxonomy" id="120957"/>
    <lineage>
        <taxon>Bacteria</taxon>
        <taxon>Bacillati</taxon>
        <taxon>Actinomycetota</taxon>
        <taxon>Actinomycetes</taxon>
        <taxon>Mycobacteriales</taxon>
        <taxon>Nocardiaceae</taxon>
        <taxon>Nocardia</taxon>
    </lineage>
</organism>
<dbReference type="InterPro" id="IPR036388">
    <property type="entry name" value="WH-like_DNA-bd_sf"/>
</dbReference>
<dbReference type="Pfam" id="PF12802">
    <property type="entry name" value="MarR_2"/>
    <property type="match status" value="1"/>
</dbReference>
<evidence type="ECO:0000313" key="2">
    <source>
        <dbReference type="EMBL" id="MBF6228593.1"/>
    </source>
</evidence>
<feature type="domain" description="HTH marR-type" evidence="1">
    <location>
        <begin position="8"/>
        <end position="146"/>
    </location>
</feature>
<keyword evidence="3" id="KW-1185">Reference proteome</keyword>
<dbReference type="SMART" id="SM00347">
    <property type="entry name" value="HTH_MARR"/>
    <property type="match status" value="1"/>
</dbReference>
<dbReference type="Proteomes" id="UP000807309">
    <property type="component" value="Unassembled WGS sequence"/>
</dbReference>
<dbReference type="PANTHER" id="PTHR33164">
    <property type="entry name" value="TRANSCRIPTIONAL REGULATOR, MARR FAMILY"/>
    <property type="match status" value="1"/>
</dbReference>
<dbReference type="PANTHER" id="PTHR33164:SF99">
    <property type="entry name" value="MARR FAMILY REGULATORY PROTEIN"/>
    <property type="match status" value="1"/>
</dbReference>
<dbReference type="SUPFAM" id="SSF46785">
    <property type="entry name" value="Winged helix' DNA-binding domain"/>
    <property type="match status" value="1"/>
</dbReference>
<sequence length="157" mass="17115">MDVTELFDDPRLTAMGLLFEAYGGVVAKLEPVWQAHGLSGLDLNALMRLSRSSGRRLRMSELAVQTALSTSGVTRLVDRLARAGLVERELDTADRRSAYAVLTEAGAARLAQVLPDYLAAVDRWFVGLLTPAQLAALSEALRIVRDTANPEATFRMD</sequence>
<dbReference type="EMBL" id="JADLRE010000023">
    <property type="protein sequence ID" value="MBF6228593.1"/>
    <property type="molecule type" value="Genomic_DNA"/>
</dbReference>